<feature type="non-terminal residue" evidence="2">
    <location>
        <position position="74"/>
    </location>
</feature>
<dbReference type="EMBL" id="BARS01012506">
    <property type="protein sequence ID" value="GAF87439.1"/>
    <property type="molecule type" value="Genomic_DNA"/>
</dbReference>
<keyword evidence="1" id="KW-0812">Transmembrane</keyword>
<comment type="caution">
    <text evidence="2">The sequence shown here is derived from an EMBL/GenBank/DDBJ whole genome shotgun (WGS) entry which is preliminary data.</text>
</comment>
<keyword evidence="1" id="KW-0472">Membrane</keyword>
<feature type="transmembrane region" description="Helical" evidence="1">
    <location>
        <begin position="38"/>
        <end position="58"/>
    </location>
</feature>
<protein>
    <submittedName>
        <fullName evidence="2">Uncharacterized protein</fullName>
    </submittedName>
</protein>
<organism evidence="2">
    <name type="scientific">marine sediment metagenome</name>
    <dbReference type="NCBI Taxonomy" id="412755"/>
    <lineage>
        <taxon>unclassified sequences</taxon>
        <taxon>metagenomes</taxon>
        <taxon>ecological metagenomes</taxon>
    </lineage>
</organism>
<sequence length="74" mass="7983">MAQINLPAQAALPIVAAMLTSFYAALAIMTVVPFSPEQMILIAIFITIAHMLIVEGIIQSKSGIRFAKISVIRL</sequence>
<accession>X0T2H4</accession>
<proteinExistence type="predicted"/>
<feature type="transmembrane region" description="Helical" evidence="1">
    <location>
        <begin position="12"/>
        <end position="32"/>
    </location>
</feature>
<dbReference type="AlphaFoldDB" id="X0T2H4"/>
<reference evidence="2" key="1">
    <citation type="journal article" date="2014" name="Front. Microbiol.">
        <title>High frequency of phylogenetically diverse reductive dehalogenase-homologous genes in deep subseafloor sedimentary metagenomes.</title>
        <authorList>
            <person name="Kawai M."/>
            <person name="Futagami T."/>
            <person name="Toyoda A."/>
            <person name="Takaki Y."/>
            <person name="Nishi S."/>
            <person name="Hori S."/>
            <person name="Arai W."/>
            <person name="Tsubouchi T."/>
            <person name="Morono Y."/>
            <person name="Uchiyama I."/>
            <person name="Ito T."/>
            <person name="Fujiyama A."/>
            <person name="Inagaki F."/>
            <person name="Takami H."/>
        </authorList>
    </citation>
    <scope>NUCLEOTIDE SEQUENCE</scope>
    <source>
        <strain evidence="2">Expedition CK06-06</strain>
    </source>
</reference>
<keyword evidence="1" id="KW-1133">Transmembrane helix</keyword>
<evidence type="ECO:0000313" key="2">
    <source>
        <dbReference type="EMBL" id="GAF87439.1"/>
    </source>
</evidence>
<evidence type="ECO:0000256" key="1">
    <source>
        <dbReference type="SAM" id="Phobius"/>
    </source>
</evidence>
<gene>
    <name evidence="2" type="ORF">S01H1_22239</name>
</gene>
<name>X0T2H4_9ZZZZ</name>